<accession>A0ABN8B9Y0</accession>
<evidence type="ECO:0000313" key="3">
    <source>
        <dbReference type="Proteomes" id="UP001153292"/>
    </source>
</evidence>
<dbReference type="Proteomes" id="UP001153292">
    <property type="component" value="Chromosome 29"/>
</dbReference>
<proteinExistence type="predicted"/>
<dbReference type="EMBL" id="OU963922">
    <property type="protein sequence ID" value="CAH0404473.1"/>
    <property type="molecule type" value="Genomic_DNA"/>
</dbReference>
<protein>
    <recommendedName>
        <fullName evidence="4">WW domain-containing protein</fullName>
    </recommendedName>
</protein>
<reference evidence="2" key="1">
    <citation type="submission" date="2021-12" db="EMBL/GenBank/DDBJ databases">
        <authorList>
            <person name="King R."/>
        </authorList>
    </citation>
    <scope>NUCLEOTIDE SEQUENCE</scope>
</reference>
<feature type="region of interest" description="Disordered" evidence="1">
    <location>
        <begin position="691"/>
        <end position="729"/>
    </location>
</feature>
<evidence type="ECO:0000313" key="2">
    <source>
        <dbReference type="EMBL" id="CAH0404473.1"/>
    </source>
</evidence>
<gene>
    <name evidence="2" type="ORF">CHILSU_LOCUS7810</name>
</gene>
<feature type="compositionally biased region" description="Basic and acidic residues" evidence="1">
    <location>
        <begin position="694"/>
        <end position="719"/>
    </location>
</feature>
<feature type="compositionally biased region" description="Polar residues" evidence="1">
    <location>
        <begin position="359"/>
        <end position="373"/>
    </location>
</feature>
<feature type="compositionally biased region" description="Basic and acidic residues" evidence="1">
    <location>
        <begin position="325"/>
        <end position="335"/>
    </location>
</feature>
<organism evidence="2 3">
    <name type="scientific">Chilo suppressalis</name>
    <name type="common">Asiatic rice borer moth</name>
    <dbReference type="NCBI Taxonomy" id="168631"/>
    <lineage>
        <taxon>Eukaryota</taxon>
        <taxon>Metazoa</taxon>
        <taxon>Ecdysozoa</taxon>
        <taxon>Arthropoda</taxon>
        <taxon>Hexapoda</taxon>
        <taxon>Insecta</taxon>
        <taxon>Pterygota</taxon>
        <taxon>Neoptera</taxon>
        <taxon>Endopterygota</taxon>
        <taxon>Lepidoptera</taxon>
        <taxon>Glossata</taxon>
        <taxon>Ditrysia</taxon>
        <taxon>Pyraloidea</taxon>
        <taxon>Crambidae</taxon>
        <taxon>Crambinae</taxon>
        <taxon>Chilo</taxon>
    </lineage>
</organism>
<feature type="region of interest" description="Disordered" evidence="1">
    <location>
        <begin position="52"/>
        <end position="85"/>
    </location>
</feature>
<evidence type="ECO:0008006" key="4">
    <source>
        <dbReference type="Google" id="ProtNLM"/>
    </source>
</evidence>
<keyword evidence="3" id="KW-1185">Reference proteome</keyword>
<name>A0ABN8B9Y0_CHISP</name>
<evidence type="ECO:0000256" key="1">
    <source>
        <dbReference type="SAM" id="MobiDB-lite"/>
    </source>
</evidence>
<feature type="region of interest" description="Disordered" evidence="1">
    <location>
        <begin position="325"/>
        <end position="373"/>
    </location>
</feature>
<sequence>MNQNKKNNGWILCPSKTYPGKFYYFNVLNGEAAWSLDADNNNVKSINIHKVSDKSHSYPEPTGPPKDEGPSIPHATRQIFNKPNTNKIPEIGMLRRRVFNNTFNPNNESTPIFGQPAKFVQNSEMYVPNILWTAIQLPPPMSLQNSDANRYIGEDNTNLNYGRIVHSCTSSLSRRFTNYNRNVQKTDERIISESIPFHMSTPIGNCFSNSYYKTFSFGIDDERSTKIVTTLDREQTSFKRASTKPEIDENWCREQKSFDTFSPIENNEDQLNLFCRKKQEQVPDSFEQVTDDSQKLGDDDLRLVLLAKRRRSVGLGELRNSEGKKIKTYKTDQNESKSTSKKRVTFSLHDDNGSDDTNGENFKTSPNNGPSTSYVSLDLSNDLWYVMVDPDTLIDEYELIEQYVQSDDKCRLLLPRSLQSEVEAMCLGDCLGRQRVIVARQSARKLAVPPPYIVPLPEIDIQNDTRDVSDVLKICSQVQRNKYELVFITNSTELFDEAESLEINCLKTDDLKATKEKTPEITFALKKVKTSPDNAKSCLLSDSVPYALTNNSETPLNTLQKFSVRNAENDFIAIKKVDANTSPIDSDRLIDITRKKTPEIIQNKDNKLLNYEKAADEIGVNLKAMYLKTKIEQSKDKINEANKLKFQIRNTKMPTLSVDTKKFGRENDGNSGLSKENKFKFQIHNTKMPTLNVDTKKFGSEKDGNSGDPKKFGSEKDGHSGISNENKSKFQIKNTKMADMPTLSVDTKKFGSEKDGDSGLLKDFSIKSDLMTNNIRERMSEWICSFTQILEDALTQLMLRHIVITDNIFPPWVLYDVVESVKKMYGSRAKVGSLAEKFNSMLLANSSKIGTLKSSMTPIEFMKLFECGTVLIQTLKVELPSYEELEEAYNTLNCLLKEMQNPSDDVTVLSFHTPVVSRAEVVEETMMRRNFIRGRSDVIDYLKKHFDAWKNYVPEESQANFDSQTSAEQNMNNNVTIVRTLGRNLKLLNIDCDKTISFNKPTENTIKSSTGNIVPNKKTEDDQINATMKNLDISVINGNIIENVDRINGFADNFKSSCDNNDITNDKDFCMERIEHNNNAKTVEEPNSTNKIANDKKDATESNMCNHDSTVDSGNVKGPTVVRKLHKIQAYEDKLRKSIDNIDLDALDYSEMNDTCSFRTYVIEESQNNDSNETSFEDAVSFVYEIKRKISKSSDNIANGNYDSIQANIVNTTTVDSVHNPNISSNDIYDIIDVDILDSICHDKNDSGFEDDSRHVHSFLQMFLGELCQILKSVHDFIVISIREFHRVDIDEQWRDNLHIKVGKLHSIISKIIMKLNGIISRESKEYTILKDMLLKAGEEASNDKRMMKYRQVVTKCLEQTLILDNALKIMGTITDHDCRGSVSTCTLDPNIRYLNIYE</sequence>